<keyword evidence="2" id="KW-1003">Cell membrane</keyword>
<dbReference type="PANTHER" id="PTHR30572">
    <property type="entry name" value="MEMBRANE COMPONENT OF TRANSPORTER-RELATED"/>
    <property type="match status" value="1"/>
</dbReference>
<gene>
    <name evidence="10" type="ORF">GCM10009824_27680</name>
</gene>
<feature type="region of interest" description="Disordered" evidence="7">
    <location>
        <begin position="97"/>
        <end position="120"/>
    </location>
</feature>
<accession>A0ABP5JWI4</accession>
<feature type="transmembrane region" description="Helical" evidence="8">
    <location>
        <begin position="723"/>
        <end position="743"/>
    </location>
</feature>
<organism evidence="10 11">
    <name type="scientific">Kocuria atrinae</name>
    <dbReference type="NCBI Taxonomy" id="592377"/>
    <lineage>
        <taxon>Bacteria</taxon>
        <taxon>Bacillati</taxon>
        <taxon>Actinomycetota</taxon>
        <taxon>Actinomycetes</taxon>
        <taxon>Micrococcales</taxon>
        <taxon>Micrococcaceae</taxon>
        <taxon>Kocuria</taxon>
    </lineage>
</organism>
<proteinExistence type="inferred from homology"/>
<dbReference type="Pfam" id="PF02687">
    <property type="entry name" value="FtsX"/>
    <property type="match status" value="2"/>
</dbReference>
<feature type="region of interest" description="Disordered" evidence="7">
    <location>
        <begin position="159"/>
        <end position="187"/>
    </location>
</feature>
<feature type="domain" description="ABC3 transporter permease C-terminal" evidence="9">
    <location>
        <begin position="637"/>
        <end position="753"/>
    </location>
</feature>
<evidence type="ECO:0000256" key="5">
    <source>
        <dbReference type="ARBA" id="ARBA00023136"/>
    </source>
</evidence>
<comment type="subcellular location">
    <subcellularLocation>
        <location evidence="1">Cell membrane</location>
        <topology evidence="1">Multi-pass membrane protein</topology>
    </subcellularLocation>
</comment>
<name>A0ABP5JWI4_9MICC</name>
<feature type="transmembrane region" description="Helical" evidence="8">
    <location>
        <begin position="16"/>
        <end position="36"/>
    </location>
</feature>
<keyword evidence="5 8" id="KW-0472">Membrane</keyword>
<feature type="transmembrane region" description="Helical" evidence="8">
    <location>
        <begin position="506"/>
        <end position="526"/>
    </location>
</feature>
<feature type="transmembrane region" description="Helical" evidence="8">
    <location>
        <begin position="288"/>
        <end position="314"/>
    </location>
</feature>
<evidence type="ECO:0000256" key="6">
    <source>
        <dbReference type="ARBA" id="ARBA00038076"/>
    </source>
</evidence>
<evidence type="ECO:0000313" key="10">
    <source>
        <dbReference type="EMBL" id="GAA2123709.1"/>
    </source>
</evidence>
<evidence type="ECO:0000256" key="7">
    <source>
        <dbReference type="SAM" id="MobiDB-lite"/>
    </source>
</evidence>
<keyword evidence="11" id="KW-1185">Reference proteome</keyword>
<keyword evidence="4 8" id="KW-1133">Transmembrane helix</keyword>
<feature type="transmembrane region" description="Helical" evidence="8">
    <location>
        <begin position="381"/>
        <end position="403"/>
    </location>
</feature>
<evidence type="ECO:0000256" key="8">
    <source>
        <dbReference type="SAM" id="Phobius"/>
    </source>
</evidence>
<dbReference type="Proteomes" id="UP001500166">
    <property type="component" value="Unassembled WGS sequence"/>
</dbReference>
<evidence type="ECO:0000256" key="3">
    <source>
        <dbReference type="ARBA" id="ARBA00022692"/>
    </source>
</evidence>
<comment type="caution">
    <text evidence="10">The sequence shown here is derived from an EMBL/GenBank/DDBJ whole genome shotgun (WGS) entry which is preliminary data.</text>
</comment>
<evidence type="ECO:0000256" key="4">
    <source>
        <dbReference type="ARBA" id="ARBA00022989"/>
    </source>
</evidence>
<comment type="similarity">
    <text evidence="6">Belongs to the ABC-4 integral membrane protein family.</text>
</comment>
<sequence length="761" mass="78252">MRTVVLSRLRLQWTRYLMVLAVVAVSSGFMTAALGLSSTLTASMTNDLAAQYKNSDAVITTKADAMASFSSTPQQVDELSRVDGVDSAWAQYTTVGVPSSKDVSSDGTPATTSNLPEDPAMLPAEITEGNFPSGDDQALVTESIADKYKVGVGDTLSLQEMGGAPAGEGGEGEGPGQGAQAPSAAKEFTVSGLTETTATGALASVWLTGEGLTSFSPGQVSGDRPLEAIQLTLDGPVTDARLQELTTTAGKILASGQGQQTELRVVTPEQLTEEILDELAAGSNILTMFLLAFAGLSILVALLVVTNTLSVLTAQRARELALLRCVGATSKQVRRSVLTEGLVLGTVGALVGVAVVWGLAVVLQASGIIGAVTVTVAPRDLLVGFFTGIVLTMIASLGPARRAHGASPLDGLRGSRAADGVPRVRIVLGALILVAGAGALVFGAMERNPLLGIAGGLASFLGVVMTSRLYLPPLVQGLGRILPGGQPSRLAAVNAARYPARTATTATALLIGVLLVATVLTGQHVARVNLLNELDQQRPVDISVPADAGQISADQVQELSELNGVLSVETTDPAKAEGAIAQIDAVQSLNNSAASELQEKVAGIVNLAPGELQGALMEKASYVSILEIMLTVTLGLLAAAVVVSVLGIASTMSLSVLERVRENSLLRALGLTRRQLGAMIRREALVISLVATIVGLVVGWVFGTLGVMSLVTEGMTVEPTVPWPGYLAIILAAVVVAVLASAAPVRRATRVTPVEGMARVD</sequence>
<evidence type="ECO:0000256" key="2">
    <source>
        <dbReference type="ARBA" id="ARBA00022475"/>
    </source>
</evidence>
<evidence type="ECO:0000256" key="1">
    <source>
        <dbReference type="ARBA" id="ARBA00004651"/>
    </source>
</evidence>
<protein>
    <recommendedName>
        <fullName evidence="9">ABC3 transporter permease C-terminal domain-containing protein</fullName>
    </recommendedName>
</protein>
<dbReference type="InterPro" id="IPR050250">
    <property type="entry name" value="Macrolide_Exporter_MacB"/>
</dbReference>
<feature type="compositionally biased region" description="Polar residues" evidence="7">
    <location>
        <begin position="97"/>
        <end position="115"/>
    </location>
</feature>
<reference evidence="11" key="1">
    <citation type="journal article" date="2019" name="Int. J. Syst. Evol. Microbiol.">
        <title>The Global Catalogue of Microorganisms (GCM) 10K type strain sequencing project: providing services to taxonomists for standard genome sequencing and annotation.</title>
        <authorList>
            <consortium name="The Broad Institute Genomics Platform"/>
            <consortium name="The Broad Institute Genome Sequencing Center for Infectious Disease"/>
            <person name="Wu L."/>
            <person name="Ma J."/>
        </authorList>
    </citation>
    <scope>NUCLEOTIDE SEQUENCE [LARGE SCALE GENOMIC DNA]</scope>
    <source>
        <strain evidence="11">JCM 15914</strain>
    </source>
</reference>
<evidence type="ECO:0000313" key="11">
    <source>
        <dbReference type="Proteomes" id="UP001500166"/>
    </source>
</evidence>
<feature type="transmembrane region" description="Helical" evidence="8">
    <location>
        <begin position="341"/>
        <end position="369"/>
    </location>
</feature>
<dbReference type="EMBL" id="BAAAQA010000037">
    <property type="protein sequence ID" value="GAA2123709.1"/>
    <property type="molecule type" value="Genomic_DNA"/>
</dbReference>
<dbReference type="PANTHER" id="PTHR30572:SF4">
    <property type="entry name" value="ABC TRANSPORTER PERMEASE YTRF"/>
    <property type="match status" value="1"/>
</dbReference>
<feature type="transmembrane region" description="Helical" evidence="8">
    <location>
        <begin position="684"/>
        <end position="703"/>
    </location>
</feature>
<keyword evidence="3 8" id="KW-0812">Transmembrane</keyword>
<dbReference type="InterPro" id="IPR003838">
    <property type="entry name" value="ABC3_permease_C"/>
</dbReference>
<feature type="transmembrane region" description="Helical" evidence="8">
    <location>
        <begin position="450"/>
        <end position="471"/>
    </location>
</feature>
<dbReference type="RefSeq" id="WP_344225555.1">
    <property type="nucleotide sequence ID" value="NZ_BAAAQA010000037.1"/>
</dbReference>
<evidence type="ECO:0000259" key="9">
    <source>
        <dbReference type="Pfam" id="PF02687"/>
    </source>
</evidence>
<feature type="domain" description="ABC3 transporter permease C-terminal" evidence="9">
    <location>
        <begin position="292"/>
        <end position="405"/>
    </location>
</feature>
<feature type="transmembrane region" description="Helical" evidence="8">
    <location>
        <begin position="424"/>
        <end position="444"/>
    </location>
</feature>
<feature type="compositionally biased region" description="Gly residues" evidence="7">
    <location>
        <begin position="164"/>
        <end position="177"/>
    </location>
</feature>
<feature type="transmembrane region" description="Helical" evidence="8">
    <location>
        <begin position="628"/>
        <end position="657"/>
    </location>
</feature>